<dbReference type="KEGG" id="ppf:Pput_5028"/>
<gene>
    <name evidence="1" type="ordered locus">Pput_5028</name>
</gene>
<dbReference type="EMBL" id="CP000712">
    <property type="protein sequence ID" value="ABQ81148.1"/>
    <property type="molecule type" value="Genomic_DNA"/>
</dbReference>
<accession>A5WAI8</accession>
<dbReference type="HOGENOM" id="CLU_1936285_0_0_6"/>
<organism evidence="1">
    <name type="scientific">Pseudomonas putida (strain ATCC 700007 / DSM 6899 / JCM 31910 / BCRC 17059 / LMG 24140 / F1)</name>
    <dbReference type="NCBI Taxonomy" id="351746"/>
    <lineage>
        <taxon>Bacteria</taxon>
        <taxon>Pseudomonadati</taxon>
        <taxon>Pseudomonadota</taxon>
        <taxon>Gammaproteobacteria</taxon>
        <taxon>Pseudomonadales</taxon>
        <taxon>Pseudomonadaceae</taxon>
        <taxon>Pseudomonas</taxon>
    </lineage>
</organism>
<sequence>MVGPRVQDSTPATRLIPSPVKVTSSKKPPLKGGFFVPEFWWFLIIKTLKSAASIFKGRGPFGKVAGKSNERADEFAPCICRQSDARVIPGGLTSVGGAVAMPYQPDVLHGLSFPGSRCLGCAMLAWHRVG</sequence>
<proteinExistence type="predicted"/>
<name>A5WAI8_PSEP1</name>
<dbReference type="AlphaFoldDB" id="A5WAI8"/>
<evidence type="ECO:0000313" key="1">
    <source>
        <dbReference type="EMBL" id="ABQ81148.1"/>
    </source>
</evidence>
<reference evidence="1" key="1">
    <citation type="submission" date="2007-05" db="EMBL/GenBank/DDBJ databases">
        <title>Complete sequence of Pseudomonas putida F1.</title>
        <authorList>
            <consortium name="US DOE Joint Genome Institute"/>
            <person name="Copeland A."/>
            <person name="Lucas S."/>
            <person name="Lapidus A."/>
            <person name="Barry K."/>
            <person name="Detter J.C."/>
            <person name="Glavina del Rio T."/>
            <person name="Hammon N."/>
            <person name="Israni S."/>
            <person name="Dalin E."/>
            <person name="Tice H."/>
            <person name="Pitluck S."/>
            <person name="Chain P."/>
            <person name="Malfatti S."/>
            <person name="Shin M."/>
            <person name="Vergez L."/>
            <person name="Schmutz J."/>
            <person name="Larimer F."/>
            <person name="Land M."/>
            <person name="Hauser L."/>
            <person name="Kyrpides N."/>
            <person name="Lykidis A."/>
            <person name="Parales R."/>
            <person name="Richardson P."/>
        </authorList>
    </citation>
    <scope>NUCLEOTIDE SEQUENCE [LARGE SCALE GENOMIC DNA]</scope>
    <source>
        <strain evidence="1">F1</strain>
    </source>
</reference>
<protein>
    <submittedName>
        <fullName evidence="1">Uncharacterized protein</fullName>
    </submittedName>
</protein>